<protein>
    <submittedName>
        <fullName evidence="1">Uncharacterized protein</fullName>
    </submittedName>
</protein>
<keyword evidence="2" id="KW-1185">Reference proteome</keyword>
<accession>A0A7L5A455</accession>
<evidence type="ECO:0000313" key="2">
    <source>
        <dbReference type="Proteomes" id="UP000326380"/>
    </source>
</evidence>
<dbReference type="Proteomes" id="UP000326380">
    <property type="component" value="Unassembled WGS sequence"/>
</dbReference>
<gene>
    <name evidence="1" type="ORF">F0P96_07765</name>
</gene>
<proteinExistence type="predicted"/>
<comment type="caution">
    <text evidence="1">The sequence shown here is derived from an EMBL/GenBank/DDBJ whole genome shotgun (WGS) entry which is preliminary data.</text>
</comment>
<evidence type="ECO:0000313" key="1">
    <source>
        <dbReference type="EMBL" id="KAA9338709.1"/>
    </source>
</evidence>
<dbReference type="EMBL" id="VTWU01000002">
    <property type="protein sequence ID" value="KAA9338709.1"/>
    <property type="molecule type" value="Genomic_DNA"/>
</dbReference>
<name>A0A7L5A455_9BACT</name>
<dbReference type="RefSeq" id="WP_151078255.1">
    <property type="nucleotide sequence ID" value="NZ_CP047647.1"/>
</dbReference>
<dbReference type="AlphaFoldDB" id="A0A7L5A455"/>
<organism evidence="1 2">
    <name type="scientific">Hymenobacter busanensis</name>
    <dbReference type="NCBI Taxonomy" id="2607656"/>
    <lineage>
        <taxon>Bacteria</taxon>
        <taxon>Pseudomonadati</taxon>
        <taxon>Bacteroidota</taxon>
        <taxon>Cytophagia</taxon>
        <taxon>Cytophagales</taxon>
        <taxon>Hymenobacteraceae</taxon>
        <taxon>Hymenobacter</taxon>
    </lineage>
</organism>
<sequence>MTTPLPSLTPITADEALQKIQALEPLRGYHVQGALDLANLATDHYTYFSYPLVIEHCRIDEISGSGGFAFEQPVTLRQAHFAKASFIFAYFLKGLDIEGCTFDSYLDFQAGGHNKPGCPVRLVGNAFKGFVNFFDCQYEAEVQIENNDFQEGTNLLGAPFNIPVTFDVPLVQTNNRGKLDHNHEGPGQLS</sequence>
<reference evidence="1 2" key="1">
    <citation type="submission" date="2019-09" db="EMBL/GenBank/DDBJ databases">
        <title>Genome sequence of Hymenobacter sp. M3.</title>
        <authorList>
            <person name="Srinivasan S."/>
        </authorList>
    </citation>
    <scope>NUCLEOTIDE SEQUENCE [LARGE SCALE GENOMIC DNA]</scope>
    <source>
        <strain evidence="1 2">M3</strain>
    </source>
</reference>